<dbReference type="AlphaFoldDB" id="A0A7R9BI62"/>
<evidence type="ECO:0000256" key="3">
    <source>
        <dbReference type="ARBA" id="ARBA00022448"/>
    </source>
</evidence>
<evidence type="ECO:0000256" key="1">
    <source>
        <dbReference type="ARBA" id="ARBA00004651"/>
    </source>
</evidence>
<dbReference type="Gene3D" id="3.40.50.300">
    <property type="entry name" value="P-loop containing nucleotide triphosphate hydrolases"/>
    <property type="match status" value="1"/>
</dbReference>
<keyword evidence="7 9" id="KW-0472">Membrane</keyword>
<evidence type="ECO:0000256" key="5">
    <source>
        <dbReference type="ARBA" id="ARBA00022692"/>
    </source>
</evidence>
<gene>
    <name evidence="11" type="ORF">NMOB1V02_LOCUS3305</name>
</gene>
<feature type="transmembrane region" description="Helical" evidence="9">
    <location>
        <begin position="778"/>
        <end position="797"/>
    </location>
</feature>
<accession>A0A7R9BI62</accession>
<dbReference type="PROSITE" id="PS51012">
    <property type="entry name" value="ABC_TM2"/>
    <property type="match status" value="1"/>
</dbReference>
<feature type="domain" description="ABC transmembrane type-2" evidence="10">
    <location>
        <begin position="467"/>
        <end position="709"/>
    </location>
</feature>
<feature type="transmembrane region" description="Helical" evidence="9">
    <location>
        <begin position="593"/>
        <end position="614"/>
    </location>
</feature>
<comment type="similarity">
    <text evidence="2">Belongs to the ABC-2 integral membrane protein family.</text>
</comment>
<dbReference type="EMBL" id="CAJPEX010000428">
    <property type="protein sequence ID" value="CAG0915664.1"/>
    <property type="molecule type" value="Genomic_DNA"/>
</dbReference>
<comment type="subcellular location">
    <subcellularLocation>
        <location evidence="1">Cell membrane</location>
        <topology evidence="1">Multi-pass membrane protein</topology>
    </subcellularLocation>
</comment>
<keyword evidence="6 9" id="KW-1133">Transmembrane helix</keyword>
<proteinExistence type="inferred from homology"/>
<dbReference type="PANTHER" id="PTHR30294">
    <property type="entry name" value="MEMBRANE COMPONENT OF ABC TRANSPORTER YHHJ-RELATED"/>
    <property type="match status" value="1"/>
</dbReference>
<evidence type="ECO:0000259" key="10">
    <source>
        <dbReference type="PROSITE" id="PS51012"/>
    </source>
</evidence>
<dbReference type="PANTHER" id="PTHR30294:SF38">
    <property type="entry name" value="TRANSPORT PERMEASE PROTEIN"/>
    <property type="match status" value="1"/>
</dbReference>
<dbReference type="InterPro" id="IPR013525">
    <property type="entry name" value="ABC2_TM"/>
</dbReference>
<evidence type="ECO:0000256" key="2">
    <source>
        <dbReference type="ARBA" id="ARBA00007783"/>
    </source>
</evidence>
<dbReference type="InterPro" id="IPR003959">
    <property type="entry name" value="ATPase_AAA_core"/>
</dbReference>
<dbReference type="GO" id="GO:0005886">
    <property type="term" value="C:plasma membrane"/>
    <property type="evidence" value="ECO:0007669"/>
    <property type="project" value="UniProtKB-SubCell"/>
</dbReference>
<dbReference type="GO" id="GO:0005524">
    <property type="term" value="F:ATP binding"/>
    <property type="evidence" value="ECO:0007669"/>
    <property type="project" value="InterPro"/>
</dbReference>
<keyword evidence="4" id="KW-1003">Cell membrane</keyword>
<sequence>MRDVVKIYGFGRLCFRSNLNLVLDRMDMNVEEGTVGGQKRRASLAAALIQRPRLLLLDEPTVGLDPVIRKKIAAYLLKMCKERRNTIIFTTHYIEEARNSHRGMPSPVGKLVHTGDMFVILHGDPAVHLKCTKVLLLHMHIPDVHQLCRYRAQIGFMRKGRLLAEANPEELLVSGRGATLEEVFLHLCLESEGRSQRDIIEIKEREKQASMSNADGANPESAGARNSGRDSAGQDAQPEVTPLGKLMTLETKPIVGEVQTFGRPTRTMVRGFAPSRFVTLVKKNILVLIRTPVHVLFQLTAALLQVVLCSSVLGKPTMNAELAMFDERPKPCQLTPFYEPGACWMFIHSDCDSLNSPSNYLTIKSFDSEKKANDRIVKHNAFGTSSLPKIGENSRKFMSNSSAVEEFREHVKTFSEEFRAGHGEKAVLALRNMQKVILPFKLHQDFKDYNHMRPFVIDFDNTDPIGSMFSSTIVERSIDECYSGLTGGLLRTSPVKIEKVFYGSTNLDMRSFLVPGFTSSTMFFLAEGLTSLSLISDRTAGIIGRTIVYGVKEAEILLALLFTMFLVNILQILLSFIVAYGVFLIPFHHSFNAVFYGFLCVMTGGICGMGLGLLVSSYTKSEQTALIFLVGSFFPMILIAGVFWPLSFRPDWLRYISYSIPPTGIVEASRAAIMTGKGILDKEVYRGFLITLGWLFVFMTLAIFSLIHTRCLGSLRLTSINRRKPCDVDHVTRMKVVLRAHPIHAGSHSCERHGWGMDGLQMIRVLCMAYIPSVIMEFYRYVLKLLILLGFAIVINAKNCSEDDGRNYVVIQAYPSQFDDFGLTRVDTERNISFLIGSANNQTQPCPLSFNKSASSDDEIHPLVKTSIDNYWVASVLRTQVDFIGNSTNFNFTVTLKSDFVGFADIRLISGWNATRDEDYFYLIG</sequence>
<keyword evidence="12" id="KW-1185">Reference proteome</keyword>
<dbReference type="Proteomes" id="UP000678499">
    <property type="component" value="Unassembled WGS sequence"/>
</dbReference>
<feature type="transmembrane region" description="Helical" evidence="9">
    <location>
        <begin position="556"/>
        <end position="587"/>
    </location>
</feature>
<dbReference type="SUPFAM" id="SSF52540">
    <property type="entry name" value="P-loop containing nucleoside triphosphate hydrolases"/>
    <property type="match status" value="1"/>
</dbReference>
<reference evidence="11" key="1">
    <citation type="submission" date="2020-11" db="EMBL/GenBank/DDBJ databases">
        <authorList>
            <person name="Tran Van P."/>
        </authorList>
    </citation>
    <scope>NUCLEOTIDE SEQUENCE</scope>
</reference>
<evidence type="ECO:0000313" key="11">
    <source>
        <dbReference type="EMBL" id="CAD7275512.1"/>
    </source>
</evidence>
<keyword evidence="3" id="KW-0813">Transport</keyword>
<dbReference type="EMBL" id="OA882465">
    <property type="protein sequence ID" value="CAD7275512.1"/>
    <property type="molecule type" value="Genomic_DNA"/>
</dbReference>
<dbReference type="InterPro" id="IPR027417">
    <property type="entry name" value="P-loop_NTPase"/>
</dbReference>
<evidence type="ECO:0000256" key="6">
    <source>
        <dbReference type="ARBA" id="ARBA00022989"/>
    </source>
</evidence>
<protein>
    <recommendedName>
        <fullName evidence="10">ABC transmembrane type-2 domain-containing protein</fullName>
    </recommendedName>
</protein>
<feature type="transmembrane region" description="Helical" evidence="9">
    <location>
        <begin position="684"/>
        <end position="707"/>
    </location>
</feature>
<keyword evidence="5 9" id="KW-0812">Transmembrane</keyword>
<organism evidence="11">
    <name type="scientific">Notodromas monacha</name>
    <dbReference type="NCBI Taxonomy" id="399045"/>
    <lineage>
        <taxon>Eukaryota</taxon>
        <taxon>Metazoa</taxon>
        <taxon>Ecdysozoa</taxon>
        <taxon>Arthropoda</taxon>
        <taxon>Crustacea</taxon>
        <taxon>Oligostraca</taxon>
        <taxon>Ostracoda</taxon>
        <taxon>Podocopa</taxon>
        <taxon>Podocopida</taxon>
        <taxon>Cypridocopina</taxon>
        <taxon>Cypridoidea</taxon>
        <taxon>Cyprididae</taxon>
        <taxon>Notodromas</taxon>
    </lineage>
</organism>
<dbReference type="InterPro" id="IPR047817">
    <property type="entry name" value="ABC2_TM_bact-type"/>
</dbReference>
<feature type="transmembrane region" description="Helical" evidence="9">
    <location>
        <begin position="626"/>
        <end position="646"/>
    </location>
</feature>
<dbReference type="GO" id="GO:0016887">
    <property type="term" value="F:ATP hydrolysis activity"/>
    <property type="evidence" value="ECO:0007669"/>
    <property type="project" value="InterPro"/>
</dbReference>
<dbReference type="Pfam" id="PF12698">
    <property type="entry name" value="ABC2_membrane_3"/>
    <property type="match status" value="1"/>
</dbReference>
<feature type="transmembrane region" description="Helical" evidence="9">
    <location>
        <begin position="512"/>
        <end position="535"/>
    </location>
</feature>
<dbReference type="OrthoDB" id="10255969at2759"/>
<feature type="region of interest" description="Disordered" evidence="8">
    <location>
        <begin position="204"/>
        <end position="243"/>
    </location>
</feature>
<dbReference type="InterPro" id="IPR051449">
    <property type="entry name" value="ABC-2_transporter_component"/>
</dbReference>
<dbReference type="GO" id="GO:0140359">
    <property type="term" value="F:ABC-type transporter activity"/>
    <property type="evidence" value="ECO:0007669"/>
    <property type="project" value="InterPro"/>
</dbReference>
<evidence type="ECO:0000256" key="9">
    <source>
        <dbReference type="SAM" id="Phobius"/>
    </source>
</evidence>
<evidence type="ECO:0000256" key="4">
    <source>
        <dbReference type="ARBA" id="ARBA00022475"/>
    </source>
</evidence>
<evidence type="ECO:0000256" key="7">
    <source>
        <dbReference type="ARBA" id="ARBA00023136"/>
    </source>
</evidence>
<name>A0A7R9BI62_9CRUS</name>
<dbReference type="Pfam" id="PF13304">
    <property type="entry name" value="AAA_21"/>
    <property type="match status" value="1"/>
</dbReference>
<evidence type="ECO:0000256" key="8">
    <source>
        <dbReference type="SAM" id="MobiDB-lite"/>
    </source>
</evidence>
<evidence type="ECO:0000313" key="12">
    <source>
        <dbReference type="Proteomes" id="UP000678499"/>
    </source>
</evidence>